<dbReference type="RefSeq" id="WP_061263623.1">
    <property type="nucleotide sequence ID" value="NZ_BCSZ01000025.1"/>
</dbReference>
<evidence type="ECO:0000313" key="1">
    <source>
        <dbReference type="EMBL" id="GAT02518.1"/>
    </source>
</evidence>
<reference evidence="1 2" key="1">
    <citation type="journal article" date="2016" name="Genome Announc.">
        <title>Draft Genome Sequences of Five Rapidly Growing Mycobacterium Species, M. thermoresistibile, M. fortuitum subsp. acetamidolyticum, M. canariasense, M. brisbanense, and M. novocastrense.</title>
        <authorList>
            <person name="Katahira K."/>
            <person name="Ogura Y."/>
            <person name="Gotoh Y."/>
            <person name="Hayashi T."/>
        </authorList>
    </citation>
    <scope>NUCLEOTIDE SEQUENCE [LARGE SCALE GENOMIC DNA]</scope>
    <source>
        <strain evidence="1 2">JCM6368</strain>
    </source>
</reference>
<evidence type="ECO:0000313" key="2">
    <source>
        <dbReference type="Proteomes" id="UP000069705"/>
    </source>
</evidence>
<comment type="caution">
    <text evidence="1">The sequence shown here is derived from an EMBL/GenBank/DDBJ whole genome shotgun (WGS) entry which is preliminary data.</text>
</comment>
<name>A0A100WQ47_MYCFO</name>
<dbReference type="AlphaFoldDB" id="A0A100WQ47"/>
<organism evidence="1 2">
    <name type="scientific">Mycolicibacterium fortuitum subsp. acetamidolyticum</name>
    <dbReference type="NCBI Taxonomy" id="144550"/>
    <lineage>
        <taxon>Bacteria</taxon>
        <taxon>Bacillati</taxon>
        <taxon>Actinomycetota</taxon>
        <taxon>Actinomycetes</taxon>
        <taxon>Mycobacteriales</taxon>
        <taxon>Mycobacteriaceae</taxon>
        <taxon>Mycolicibacterium</taxon>
    </lineage>
</organism>
<protein>
    <submittedName>
        <fullName evidence="1">RNA polymerase sigma-70 family protein</fullName>
    </submittedName>
</protein>
<accession>A0A100WQ47</accession>
<gene>
    <name evidence="1" type="ORF">RMCFA_2630</name>
</gene>
<sequence>MNPHLEPFLLRGAPDPLAGHTCGTHATISRRGTITVIGDDTIDPWTLTAQACWPDNARIYPTPWVVAALTHDDDLLVLNLARVDHTDLPADMARGLQLQAEQFCSTAPHRWAKTTTVKATYTHDAHLVVGGYSLPAPTPLSTSKETFDSEIAKTFSDLPPKRRRIALLLHRYDGLTLDQLAAHFAEPNAPAEQLRTTRAALQVEFTRLRRHPGITLRSNAAGVYTISRIDMDDSRGMALAR</sequence>
<proteinExistence type="predicted"/>
<reference evidence="2" key="2">
    <citation type="submission" date="2016-02" db="EMBL/GenBank/DDBJ databases">
        <title>Draft genome sequence of five rapidly growing Mycobacterium species.</title>
        <authorList>
            <person name="Katahira K."/>
            <person name="Gotou Y."/>
            <person name="Iida K."/>
            <person name="Ogura Y."/>
            <person name="Hayashi T."/>
        </authorList>
    </citation>
    <scope>NUCLEOTIDE SEQUENCE [LARGE SCALE GENOMIC DNA]</scope>
    <source>
        <strain evidence="2">JCM6368</strain>
    </source>
</reference>
<dbReference type="EMBL" id="BCSZ01000025">
    <property type="protein sequence ID" value="GAT02518.1"/>
    <property type="molecule type" value="Genomic_DNA"/>
</dbReference>
<dbReference type="Proteomes" id="UP000069705">
    <property type="component" value="Unassembled WGS sequence"/>
</dbReference>